<reference evidence="1 2" key="1">
    <citation type="journal article" date="2022" name="Nat. Ecol. Evol.">
        <title>A masculinizing supergene underlies an exaggerated male reproductive morph in a spider.</title>
        <authorList>
            <person name="Hendrickx F."/>
            <person name="De Corte Z."/>
            <person name="Sonet G."/>
            <person name="Van Belleghem S.M."/>
            <person name="Kostlbacher S."/>
            <person name="Vangestel C."/>
        </authorList>
    </citation>
    <scope>NUCLEOTIDE SEQUENCE [LARGE SCALE GENOMIC DNA]</scope>
    <source>
        <strain evidence="1">W744_W776</strain>
    </source>
</reference>
<dbReference type="EMBL" id="JAFNEN010000019">
    <property type="protein sequence ID" value="KAG8200122.1"/>
    <property type="molecule type" value="Genomic_DNA"/>
</dbReference>
<gene>
    <name evidence="1" type="ORF">JTE90_018911</name>
</gene>
<name>A0AAV6VUC1_9ARAC</name>
<protein>
    <submittedName>
        <fullName evidence="1">Uncharacterized protein</fullName>
    </submittedName>
</protein>
<dbReference type="AlphaFoldDB" id="A0AAV6VUC1"/>
<dbReference type="Proteomes" id="UP000827092">
    <property type="component" value="Unassembled WGS sequence"/>
</dbReference>
<comment type="caution">
    <text evidence="1">The sequence shown here is derived from an EMBL/GenBank/DDBJ whole genome shotgun (WGS) entry which is preliminary data.</text>
</comment>
<evidence type="ECO:0000313" key="1">
    <source>
        <dbReference type="EMBL" id="KAG8200122.1"/>
    </source>
</evidence>
<evidence type="ECO:0000313" key="2">
    <source>
        <dbReference type="Proteomes" id="UP000827092"/>
    </source>
</evidence>
<sequence length="88" mass="10288">MTPKRDQFIHPVVSSSTKCFLVNSLKCIVALRPFSRVYHIVAVEHISFQTPQLIDEVKQVKIYRWKLEHCTNCKGKFMPKMSTYGLFL</sequence>
<keyword evidence="2" id="KW-1185">Reference proteome</keyword>
<accession>A0AAV6VUC1</accession>
<organism evidence="1 2">
    <name type="scientific">Oedothorax gibbosus</name>
    <dbReference type="NCBI Taxonomy" id="931172"/>
    <lineage>
        <taxon>Eukaryota</taxon>
        <taxon>Metazoa</taxon>
        <taxon>Ecdysozoa</taxon>
        <taxon>Arthropoda</taxon>
        <taxon>Chelicerata</taxon>
        <taxon>Arachnida</taxon>
        <taxon>Araneae</taxon>
        <taxon>Araneomorphae</taxon>
        <taxon>Entelegynae</taxon>
        <taxon>Araneoidea</taxon>
        <taxon>Linyphiidae</taxon>
        <taxon>Erigoninae</taxon>
        <taxon>Oedothorax</taxon>
    </lineage>
</organism>
<proteinExistence type="predicted"/>